<proteinExistence type="predicted"/>
<keyword evidence="2" id="KW-0238">DNA-binding</keyword>
<organism evidence="5 6">
    <name type="scientific">Bosea lathyri</name>
    <dbReference type="NCBI Taxonomy" id="1036778"/>
    <lineage>
        <taxon>Bacteria</taxon>
        <taxon>Pseudomonadati</taxon>
        <taxon>Pseudomonadota</taxon>
        <taxon>Alphaproteobacteria</taxon>
        <taxon>Hyphomicrobiales</taxon>
        <taxon>Boseaceae</taxon>
        <taxon>Bosea</taxon>
    </lineage>
</organism>
<accession>A0A1H6D869</accession>
<dbReference type="SMART" id="SM00895">
    <property type="entry name" value="FCD"/>
    <property type="match status" value="1"/>
</dbReference>
<dbReference type="SMART" id="SM00345">
    <property type="entry name" value="HTH_GNTR"/>
    <property type="match status" value="1"/>
</dbReference>
<evidence type="ECO:0000313" key="5">
    <source>
        <dbReference type="EMBL" id="SEG81452.1"/>
    </source>
</evidence>
<protein>
    <submittedName>
        <fullName evidence="5">Transcriptional regulator, GntR family</fullName>
    </submittedName>
</protein>
<feature type="domain" description="HTH gntR-type" evidence="4">
    <location>
        <begin position="13"/>
        <end position="80"/>
    </location>
</feature>
<dbReference type="RefSeq" id="WP_103875530.1">
    <property type="nucleotide sequence ID" value="NZ_FNUY01000018.1"/>
</dbReference>
<dbReference type="EMBL" id="FNUY01000018">
    <property type="protein sequence ID" value="SEG81452.1"/>
    <property type="molecule type" value="Genomic_DNA"/>
</dbReference>
<dbReference type="InterPro" id="IPR008920">
    <property type="entry name" value="TF_FadR/GntR_C"/>
</dbReference>
<dbReference type="InterPro" id="IPR036390">
    <property type="entry name" value="WH_DNA-bd_sf"/>
</dbReference>
<dbReference type="SUPFAM" id="SSF48008">
    <property type="entry name" value="GntR ligand-binding domain-like"/>
    <property type="match status" value="1"/>
</dbReference>
<reference evidence="5 6" key="1">
    <citation type="submission" date="2016-10" db="EMBL/GenBank/DDBJ databases">
        <authorList>
            <person name="de Groot N.N."/>
        </authorList>
    </citation>
    <scope>NUCLEOTIDE SEQUENCE [LARGE SCALE GENOMIC DNA]</scope>
    <source>
        <strain evidence="5 6">DSM 26656</strain>
    </source>
</reference>
<dbReference type="Proteomes" id="UP000236743">
    <property type="component" value="Unassembled WGS sequence"/>
</dbReference>
<evidence type="ECO:0000259" key="4">
    <source>
        <dbReference type="PROSITE" id="PS50949"/>
    </source>
</evidence>
<dbReference type="Pfam" id="PF00392">
    <property type="entry name" value="GntR"/>
    <property type="match status" value="1"/>
</dbReference>
<dbReference type="PANTHER" id="PTHR43537:SF39">
    <property type="entry name" value="HTH-TYPE TRANSCRIPTIONAL REGULATOR MCBR"/>
    <property type="match status" value="1"/>
</dbReference>
<dbReference type="PANTHER" id="PTHR43537">
    <property type="entry name" value="TRANSCRIPTIONAL REGULATOR, GNTR FAMILY"/>
    <property type="match status" value="1"/>
</dbReference>
<dbReference type="OrthoDB" id="9815654at2"/>
<evidence type="ECO:0000256" key="3">
    <source>
        <dbReference type="ARBA" id="ARBA00023163"/>
    </source>
</evidence>
<dbReference type="InterPro" id="IPR036388">
    <property type="entry name" value="WH-like_DNA-bd_sf"/>
</dbReference>
<dbReference type="GO" id="GO:0003677">
    <property type="term" value="F:DNA binding"/>
    <property type="evidence" value="ECO:0007669"/>
    <property type="project" value="UniProtKB-KW"/>
</dbReference>
<dbReference type="Pfam" id="PF07729">
    <property type="entry name" value="FCD"/>
    <property type="match status" value="1"/>
</dbReference>
<dbReference type="AlphaFoldDB" id="A0A1H6D869"/>
<dbReference type="InterPro" id="IPR000524">
    <property type="entry name" value="Tscrpt_reg_HTH_GntR"/>
</dbReference>
<dbReference type="Gene3D" id="1.10.10.10">
    <property type="entry name" value="Winged helix-like DNA-binding domain superfamily/Winged helix DNA-binding domain"/>
    <property type="match status" value="1"/>
</dbReference>
<evidence type="ECO:0000256" key="2">
    <source>
        <dbReference type="ARBA" id="ARBA00023125"/>
    </source>
</evidence>
<sequence>MDALTEVERLEHRTLGERAYNQLADLLTSGRVSPGDKLTLRAVADAFGVSIQPIREAVSRLVSDGALEATANRAVRVPTMTLAQFRDLTKVRLMVEGQAAAEAALTRTEADLEAMRVAEAGFREQGEQAQPDVGQAVRFNKEFHFAVYGAAHSPLLVNIIRGLWLKAGPIINLDSRENPNRIATGGLKRHIVILEAIERGDAEAARAALAADINVTADVILARSTFARPE</sequence>
<name>A0A1H6D869_9HYPH</name>
<dbReference type="Gene3D" id="1.20.120.530">
    <property type="entry name" value="GntR ligand-binding domain-like"/>
    <property type="match status" value="1"/>
</dbReference>
<evidence type="ECO:0000256" key="1">
    <source>
        <dbReference type="ARBA" id="ARBA00023015"/>
    </source>
</evidence>
<dbReference type="InterPro" id="IPR011711">
    <property type="entry name" value="GntR_C"/>
</dbReference>
<dbReference type="GO" id="GO:0003700">
    <property type="term" value="F:DNA-binding transcription factor activity"/>
    <property type="evidence" value="ECO:0007669"/>
    <property type="project" value="InterPro"/>
</dbReference>
<gene>
    <name evidence="5" type="ORF">SAMN04488115_11840</name>
</gene>
<keyword evidence="1" id="KW-0805">Transcription regulation</keyword>
<dbReference type="PROSITE" id="PS50949">
    <property type="entry name" value="HTH_GNTR"/>
    <property type="match status" value="1"/>
</dbReference>
<keyword evidence="3" id="KW-0804">Transcription</keyword>
<keyword evidence="6" id="KW-1185">Reference proteome</keyword>
<evidence type="ECO:0000313" key="6">
    <source>
        <dbReference type="Proteomes" id="UP000236743"/>
    </source>
</evidence>
<dbReference type="SUPFAM" id="SSF46785">
    <property type="entry name" value="Winged helix' DNA-binding domain"/>
    <property type="match status" value="1"/>
</dbReference>